<proteinExistence type="predicted"/>
<comment type="caution">
    <text evidence="2">The sequence shown here is derived from an EMBL/GenBank/DDBJ whole genome shotgun (WGS) entry which is preliminary data.</text>
</comment>
<dbReference type="EMBL" id="JASJEV010000003">
    <property type="protein sequence ID" value="MDJ1158095.1"/>
    <property type="molecule type" value="Genomic_DNA"/>
</dbReference>
<organism evidence="2 3">
    <name type="scientific">Chelatococcus albus</name>
    <dbReference type="NCBI Taxonomy" id="3047466"/>
    <lineage>
        <taxon>Bacteria</taxon>
        <taxon>Pseudomonadati</taxon>
        <taxon>Pseudomonadota</taxon>
        <taxon>Alphaproteobacteria</taxon>
        <taxon>Hyphomicrobiales</taxon>
        <taxon>Chelatococcaceae</taxon>
        <taxon>Chelatococcus</taxon>
    </lineage>
</organism>
<evidence type="ECO:0000313" key="2">
    <source>
        <dbReference type="EMBL" id="MDJ1158095.1"/>
    </source>
</evidence>
<keyword evidence="1" id="KW-0472">Membrane</keyword>
<gene>
    <name evidence="2" type="ORF">QNA08_07595</name>
</gene>
<sequence>MPDVVTPLLNFISTASVAIVAGVLSYTAGKGMKRHEWILNLRREKVAVRQRLYAEFLAEADRQVLQSMKEKSSEVTSFYEITRKFSEIELISSDAVSVAAKSICDHVIGSHAAKEKMGTMTCPPPVPHSL</sequence>
<feature type="transmembrane region" description="Helical" evidence="1">
    <location>
        <begin position="6"/>
        <end position="26"/>
    </location>
</feature>
<protein>
    <submittedName>
        <fullName evidence="2">Uncharacterized protein</fullName>
    </submittedName>
</protein>
<reference evidence="2 3" key="1">
    <citation type="submission" date="2023-05" db="EMBL/GenBank/DDBJ databases">
        <title>Chelatococcus sp. nov., a moderately thermophilic bacterium isolated from hot spring microbial mat.</title>
        <authorList>
            <person name="Hu C.-J."/>
            <person name="Li W.-J."/>
        </authorList>
    </citation>
    <scope>NUCLEOTIDE SEQUENCE [LARGE SCALE GENOMIC DNA]</scope>
    <source>
        <strain evidence="2 3">SYSU G07232</strain>
    </source>
</reference>
<dbReference type="Proteomes" id="UP001321492">
    <property type="component" value="Unassembled WGS sequence"/>
</dbReference>
<keyword evidence="3" id="KW-1185">Reference proteome</keyword>
<name>A0ABT7AG58_9HYPH</name>
<keyword evidence="1" id="KW-1133">Transmembrane helix</keyword>
<evidence type="ECO:0000256" key="1">
    <source>
        <dbReference type="SAM" id="Phobius"/>
    </source>
</evidence>
<dbReference type="RefSeq" id="WP_283740075.1">
    <property type="nucleotide sequence ID" value="NZ_JASJEV010000003.1"/>
</dbReference>
<keyword evidence="1" id="KW-0812">Transmembrane</keyword>
<evidence type="ECO:0000313" key="3">
    <source>
        <dbReference type="Proteomes" id="UP001321492"/>
    </source>
</evidence>
<accession>A0ABT7AG58</accession>